<feature type="domain" description="Transcription regulator PadR N-terminal" evidence="1">
    <location>
        <begin position="7"/>
        <end position="81"/>
    </location>
</feature>
<evidence type="ECO:0000259" key="2">
    <source>
        <dbReference type="Pfam" id="PF10400"/>
    </source>
</evidence>
<dbReference type="PANTHER" id="PTHR43252">
    <property type="entry name" value="TRANSCRIPTIONAL REGULATOR YQJI"/>
    <property type="match status" value="1"/>
</dbReference>
<dbReference type="AlphaFoldDB" id="A0A562NC73"/>
<dbReference type="OrthoDB" id="3186544at2"/>
<gene>
    <name evidence="3" type="ORF">IQ24_03483</name>
</gene>
<keyword evidence="3" id="KW-0238">DNA-binding</keyword>
<reference evidence="3 4" key="1">
    <citation type="journal article" date="2015" name="Stand. Genomic Sci.">
        <title>Genomic Encyclopedia of Bacterial and Archaeal Type Strains, Phase III: the genomes of soil and plant-associated and newly described type strains.</title>
        <authorList>
            <person name="Whitman W.B."/>
            <person name="Woyke T."/>
            <person name="Klenk H.P."/>
            <person name="Zhou Y."/>
            <person name="Lilburn T.G."/>
            <person name="Beck B.J."/>
            <person name="De Vos P."/>
            <person name="Vandamme P."/>
            <person name="Eisen J.A."/>
            <person name="Garrity G."/>
            <person name="Hugenholtz P."/>
            <person name="Kyrpides N.C."/>
        </authorList>
    </citation>
    <scope>NUCLEOTIDE SEQUENCE [LARGE SCALE GENOMIC DNA]</scope>
    <source>
        <strain evidence="3 4">CGMCC 1.5364</strain>
    </source>
</reference>
<comment type="caution">
    <text evidence="3">The sequence shown here is derived from an EMBL/GenBank/DDBJ whole genome shotgun (WGS) entry which is preliminary data.</text>
</comment>
<feature type="domain" description="Transcription regulator PadR C-terminal" evidence="2">
    <location>
        <begin position="93"/>
        <end position="174"/>
    </location>
</feature>
<dbReference type="InterPro" id="IPR036388">
    <property type="entry name" value="WH-like_DNA-bd_sf"/>
</dbReference>
<organism evidence="3 4">
    <name type="scientific">Paracoccus sulfuroxidans</name>
    <dbReference type="NCBI Taxonomy" id="384678"/>
    <lineage>
        <taxon>Bacteria</taxon>
        <taxon>Pseudomonadati</taxon>
        <taxon>Pseudomonadota</taxon>
        <taxon>Alphaproteobacteria</taxon>
        <taxon>Rhodobacterales</taxon>
        <taxon>Paracoccaceae</taxon>
        <taxon>Paracoccus</taxon>
    </lineage>
</organism>
<dbReference type="InterPro" id="IPR036390">
    <property type="entry name" value="WH_DNA-bd_sf"/>
</dbReference>
<name>A0A562NC73_9RHOB</name>
<dbReference type="Proteomes" id="UP000316225">
    <property type="component" value="Unassembled WGS sequence"/>
</dbReference>
<dbReference type="RefSeq" id="WP_145399553.1">
    <property type="nucleotide sequence ID" value="NZ_VLKU01000013.1"/>
</dbReference>
<protein>
    <submittedName>
        <fullName evidence="3">DNA-binding PadR family transcriptional regulator</fullName>
    </submittedName>
</protein>
<dbReference type="EMBL" id="VLKU01000013">
    <property type="protein sequence ID" value="TWI29668.1"/>
    <property type="molecule type" value="Genomic_DNA"/>
</dbReference>
<dbReference type="GO" id="GO:0003677">
    <property type="term" value="F:DNA binding"/>
    <property type="evidence" value="ECO:0007669"/>
    <property type="project" value="UniProtKB-KW"/>
</dbReference>
<proteinExistence type="predicted"/>
<accession>A0A562NC73</accession>
<dbReference type="Pfam" id="PF03551">
    <property type="entry name" value="PadR"/>
    <property type="match status" value="1"/>
</dbReference>
<dbReference type="InterPro" id="IPR005149">
    <property type="entry name" value="Tscrpt_reg_PadR_N"/>
</dbReference>
<dbReference type="Pfam" id="PF10400">
    <property type="entry name" value="Vir_act_alpha_C"/>
    <property type="match status" value="1"/>
</dbReference>
<dbReference type="Gene3D" id="1.10.10.10">
    <property type="entry name" value="Winged helix-like DNA-binding domain superfamily/Winged helix DNA-binding domain"/>
    <property type="match status" value="1"/>
</dbReference>
<dbReference type="Gene3D" id="6.10.140.190">
    <property type="match status" value="1"/>
</dbReference>
<evidence type="ECO:0000313" key="3">
    <source>
        <dbReference type="EMBL" id="TWI29668.1"/>
    </source>
</evidence>
<evidence type="ECO:0000259" key="1">
    <source>
        <dbReference type="Pfam" id="PF03551"/>
    </source>
</evidence>
<keyword evidence="4" id="KW-1185">Reference proteome</keyword>
<dbReference type="InterPro" id="IPR018309">
    <property type="entry name" value="Tscrpt_reg_PadR_C"/>
</dbReference>
<dbReference type="SUPFAM" id="SSF46785">
    <property type="entry name" value="Winged helix' DNA-binding domain"/>
    <property type="match status" value="1"/>
</dbReference>
<evidence type="ECO:0000313" key="4">
    <source>
        <dbReference type="Proteomes" id="UP000316225"/>
    </source>
</evidence>
<dbReference type="PANTHER" id="PTHR43252:SF6">
    <property type="entry name" value="NEGATIVE TRANSCRIPTION REGULATOR PADR"/>
    <property type="match status" value="1"/>
</dbReference>
<sequence length="181" mass="20593">MSLSFAILGLLTFQPMSGYTLKSRYFDRSIAHFWPADQAQIYRTLQQLEAGGAVESEVVDNSGRPNSKLYAITSAGRESLEGWLAATHKIAPLRDAFLVQLYFGRLLSRDQMLVVLQGRRAEHARQLDYFRKLQLPEPDSDQMRRQLLFGEMTLDFARRNEAMMLDWLDACIATVAALSDD</sequence>